<accession>A0A511ZFL2</accession>
<dbReference type="Proteomes" id="UP000321558">
    <property type="component" value="Unassembled WGS sequence"/>
</dbReference>
<protein>
    <submittedName>
        <fullName evidence="2">Uncharacterized protein</fullName>
    </submittedName>
</protein>
<keyword evidence="1" id="KW-1133">Transmembrane helix</keyword>
<name>A0A511ZFL2_9BACI</name>
<feature type="transmembrane region" description="Helical" evidence="1">
    <location>
        <begin position="6"/>
        <end position="24"/>
    </location>
</feature>
<dbReference type="AlphaFoldDB" id="A0A511ZFL2"/>
<keyword evidence="1" id="KW-0472">Membrane</keyword>
<evidence type="ECO:0000256" key="1">
    <source>
        <dbReference type="SAM" id="Phobius"/>
    </source>
</evidence>
<dbReference type="EMBL" id="BJYM01000003">
    <property type="protein sequence ID" value="GEN86236.1"/>
    <property type="molecule type" value="Genomic_DNA"/>
</dbReference>
<organism evidence="2 3">
    <name type="scientific">Oceanobacillus sojae</name>
    <dbReference type="NCBI Taxonomy" id="582851"/>
    <lineage>
        <taxon>Bacteria</taxon>
        <taxon>Bacillati</taxon>
        <taxon>Bacillota</taxon>
        <taxon>Bacilli</taxon>
        <taxon>Bacillales</taxon>
        <taxon>Bacillaceae</taxon>
        <taxon>Oceanobacillus</taxon>
    </lineage>
</organism>
<evidence type="ECO:0000313" key="2">
    <source>
        <dbReference type="EMBL" id="GEN86236.1"/>
    </source>
</evidence>
<keyword evidence="3" id="KW-1185">Reference proteome</keyword>
<evidence type="ECO:0000313" key="3">
    <source>
        <dbReference type="Proteomes" id="UP000321558"/>
    </source>
</evidence>
<comment type="caution">
    <text evidence="2">The sequence shown here is derived from an EMBL/GenBank/DDBJ whole genome shotgun (WGS) entry which is preliminary data.</text>
</comment>
<proteinExistence type="predicted"/>
<gene>
    <name evidence="2" type="ORF">OSO01_09750</name>
</gene>
<dbReference type="STRING" id="582851.GCA_900162665_04225"/>
<reference evidence="2 3" key="1">
    <citation type="submission" date="2019-07" db="EMBL/GenBank/DDBJ databases">
        <title>Whole genome shotgun sequence of Oceanobacillus sojae NBRC 105379.</title>
        <authorList>
            <person name="Hosoyama A."/>
            <person name="Uohara A."/>
            <person name="Ohji S."/>
            <person name="Ichikawa N."/>
        </authorList>
    </citation>
    <scope>NUCLEOTIDE SEQUENCE [LARGE SCALE GENOMIC DNA]</scope>
    <source>
        <strain evidence="2 3">NBRC 105379</strain>
    </source>
</reference>
<keyword evidence="1" id="KW-0812">Transmembrane</keyword>
<dbReference type="RefSeq" id="WP_186813561.1">
    <property type="nucleotide sequence ID" value="NZ_BJYM01000003.1"/>
</dbReference>
<sequence>MSIKKWASIGIIYVCVVVIAYGTIAGKNPFESKDIEPHDHAAVQILEVNQGDYFI</sequence>